<protein>
    <submittedName>
        <fullName evidence="1">Uncharacterized protein</fullName>
    </submittedName>
</protein>
<evidence type="ECO:0000313" key="1">
    <source>
        <dbReference type="EMBL" id="KAF8666468.1"/>
    </source>
</evidence>
<sequence>MVGLATVCWALWKARNCICFEKKKVDRSPTDTICIVSSFLSYWTDLQKDEDKKDINAAALQFHPQEASMDLRHRDGSPAVTPSHKKGKVMSCVCDVKCAL</sequence>
<dbReference type="Proteomes" id="UP000636709">
    <property type="component" value="Unassembled WGS sequence"/>
</dbReference>
<dbReference type="AlphaFoldDB" id="A0A835E4Y6"/>
<organism evidence="1 2">
    <name type="scientific">Digitaria exilis</name>
    <dbReference type="NCBI Taxonomy" id="1010633"/>
    <lineage>
        <taxon>Eukaryota</taxon>
        <taxon>Viridiplantae</taxon>
        <taxon>Streptophyta</taxon>
        <taxon>Embryophyta</taxon>
        <taxon>Tracheophyta</taxon>
        <taxon>Spermatophyta</taxon>
        <taxon>Magnoliopsida</taxon>
        <taxon>Liliopsida</taxon>
        <taxon>Poales</taxon>
        <taxon>Poaceae</taxon>
        <taxon>PACMAD clade</taxon>
        <taxon>Panicoideae</taxon>
        <taxon>Panicodae</taxon>
        <taxon>Paniceae</taxon>
        <taxon>Anthephorinae</taxon>
        <taxon>Digitaria</taxon>
    </lineage>
</organism>
<reference evidence="1" key="1">
    <citation type="submission" date="2020-07" db="EMBL/GenBank/DDBJ databases">
        <title>Genome sequence and genetic diversity analysis of an under-domesticated orphan crop, white fonio (Digitaria exilis).</title>
        <authorList>
            <person name="Bennetzen J.L."/>
            <person name="Chen S."/>
            <person name="Ma X."/>
            <person name="Wang X."/>
            <person name="Yssel A.E.J."/>
            <person name="Chaluvadi S.R."/>
            <person name="Johnson M."/>
            <person name="Gangashetty P."/>
            <person name="Hamidou F."/>
            <person name="Sanogo M.D."/>
            <person name="Zwaenepoel A."/>
            <person name="Wallace J."/>
            <person name="Van De Peer Y."/>
            <person name="Van Deynze A."/>
        </authorList>
    </citation>
    <scope>NUCLEOTIDE SEQUENCE</scope>
    <source>
        <tissue evidence="1">Leaves</tissue>
    </source>
</reference>
<keyword evidence="2" id="KW-1185">Reference proteome</keyword>
<comment type="caution">
    <text evidence="1">The sequence shown here is derived from an EMBL/GenBank/DDBJ whole genome shotgun (WGS) entry which is preliminary data.</text>
</comment>
<gene>
    <name evidence="1" type="ORF">HU200_053579</name>
</gene>
<name>A0A835E4Y6_9POAL</name>
<dbReference type="EMBL" id="JACEFO010002306">
    <property type="protein sequence ID" value="KAF8666468.1"/>
    <property type="molecule type" value="Genomic_DNA"/>
</dbReference>
<dbReference type="OrthoDB" id="676037at2759"/>
<evidence type="ECO:0000313" key="2">
    <source>
        <dbReference type="Proteomes" id="UP000636709"/>
    </source>
</evidence>
<proteinExistence type="predicted"/>
<accession>A0A835E4Y6</accession>